<dbReference type="InterPro" id="IPR051677">
    <property type="entry name" value="AfsR-DnrI-RedD_regulator"/>
</dbReference>
<dbReference type="InterPro" id="IPR011990">
    <property type="entry name" value="TPR-like_helical_dom_sf"/>
</dbReference>
<dbReference type="InterPro" id="IPR036388">
    <property type="entry name" value="WH-like_DNA-bd_sf"/>
</dbReference>
<evidence type="ECO:0000259" key="2">
    <source>
        <dbReference type="SMART" id="SM01043"/>
    </source>
</evidence>
<reference evidence="3 4" key="1">
    <citation type="submission" date="2018-05" db="EMBL/GenBank/DDBJ databases">
        <title>Rhodohalobacter halophilus gen. nov., sp. nov., a moderately halophilic member of the family Balneolaceae.</title>
        <authorList>
            <person name="Liu Z.-W."/>
        </authorList>
    </citation>
    <scope>NUCLEOTIDE SEQUENCE [LARGE SCALE GENOMIC DNA]</scope>
    <source>
        <strain evidence="3 4">8A47</strain>
    </source>
</reference>
<dbReference type="Gene3D" id="1.25.40.10">
    <property type="entry name" value="Tetratricopeptide repeat domain"/>
    <property type="match status" value="2"/>
</dbReference>
<dbReference type="InterPro" id="IPR019734">
    <property type="entry name" value="TPR_rpt"/>
</dbReference>
<protein>
    <recommendedName>
        <fullName evidence="2">Bacterial transcriptional activator domain-containing protein</fullName>
    </recommendedName>
</protein>
<dbReference type="InterPro" id="IPR005158">
    <property type="entry name" value="BTAD"/>
</dbReference>
<dbReference type="SMART" id="SM00028">
    <property type="entry name" value="TPR"/>
    <property type="match status" value="4"/>
</dbReference>
<evidence type="ECO:0000313" key="3">
    <source>
        <dbReference type="EMBL" id="PWN05529.1"/>
    </source>
</evidence>
<evidence type="ECO:0000256" key="1">
    <source>
        <dbReference type="PROSITE-ProRule" id="PRU00339"/>
    </source>
</evidence>
<dbReference type="PROSITE" id="PS50005">
    <property type="entry name" value="TPR"/>
    <property type="match status" value="2"/>
</dbReference>
<dbReference type="EMBL" id="QGGB01000009">
    <property type="protein sequence ID" value="PWN05529.1"/>
    <property type="molecule type" value="Genomic_DNA"/>
</dbReference>
<dbReference type="SMART" id="SM01043">
    <property type="entry name" value="BTAD"/>
    <property type="match status" value="1"/>
</dbReference>
<dbReference type="Gene3D" id="3.40.50.10070">
    <property type="entry name" value="TolB, N-terminal domain"/>
    <property type="match status" value="1"/>
</dbReference>
<dbReference type="SUPFAM" id="SSF48452">
    <property type="entry name" value="TPR-like"/>
    <property type="match status" value="1"/>
</dbReference>
<dbReference type="Gene3D" id="1.10.10.10">
    <property type="entry name" value="Winged helix-like DNA-binding domain superfamily/Winged helix DNA-binding domain"/>
    <property type="match status" value="1"/>
</dbReference>
<dbReference type="AlphaFoldDB" id="A0A316TQL1"/>
<dbReference type="Pfam" id="PF13432">
    <property type="entry name" value="TPR_16"/>
    <property type="match status" value="2"/>
</dbReference>
<feature type="repeat" description="TPR" evidence="1">
    <location>
        <begin position="551"/>
        <end position="584"/>
    </location>
</feature>
<sequence>MIQLKLFGRAELRNRDGNLDHSFIAGPKRLALLVYLTLNRPFGFQRRDKILPLLWPDSGQKKARNALSNMLFHIRKSLGKNAIHTRGTEEISINYDVITCDALEFRNAIDDKSWEKAVKYYKGKLLDGFFVNDAANDMEHWLDREREYFQREYLRAVEHLARQADQNELFDKSAYWWEKWNSEDPFDTSKAEKWVVALAKSGKKTRALRAAENHAYLLAKEMGEDAKKIIKRLRSGIELGYESYIKNPTEMHPESQNVKAIAVLPFEEIGTSPSVSNFANGLHHDLLSRLAVIAGLKVISRTSVLRYKDGQSTIKQISEDLNADYIVEGAIQESGGLMRLHVQVIDAKSEGHHTAISYNTGFSGDKIFDVQTELASKISHRLKEELTPTEVKQLKNTPTHNLEAYLLYTEGRTHLNHRTEKSLALSIRNFLNSIKNDNQYAQAWAGLAEALTLAAWYNYNVPETNVSAMEAAVKALSLNPELGEAHASMGILLTRLLNGPEAKRELETAVRLQPSFAEAFSWLGWLLAIIGELDRAIGVSERSVKLDPYSTYTRAYLSVIYLAAGKYDEALEEIHAARTIEPEYGVSYYVEGLILYHLKQYEKSEIALRESMKLLNPQGALAKEDVECVLALVFQKQGRTAEMRRLHEQFKKKKEYVFSGLLYASMNQTDKAFDEFLKLVKWKAFPAVTIRYFYPDMLREIRNDKRYREIIKDVKRSWNLQDQEE</sequence>
<keyword evidence="1" id="KW-0802">TPR repeat</keyword>
<feature type="domain" description="Bacterial transcriptional activator" evidence="2">
    <location>
        <begin position="100"/>
        <end position="238"/>
    </location>
</feature>
<gene>
    <name evidence="3" type="ORF">DDZ15_13055</name>
</gene>
<organism evidence="3 4">
    <name type="scientific">Rhodohalobacter mucosus</name>
    <dbReference type="NCBI Taxonomy" id="2079485"/>
    <lineage>
        <taxon>Bacteria</taxon>
        <taxon>Pseudomonadati</taxon>
        <taxon>Balneolota</taxon>
        <taxon>Balneolia</taxon>
        <taxon>Balneolales</taxon>
        <taxon>Balneolaceae</taxon>
        <taxon>Rhodohalobacter</taxon>
    </lineage>
</organism>
<feature type="repeat" description="TPR" evidence="1">
    <location>
        <begin position="517"/>
        <end position="550"/>
    </location>
</feature>
<keyword evidence="4" id="KW-1185">Reference proteome</keyword>
<dbReference type="Proteomes" id="UP000245533">
    <property type="component" value="Unassembled WGS sequence"/>
</dbReference>
<accession>A0A316TQL1</accession>
<evidence type="ECO:0000313" key="4">
    <source>
        <dbReference type="Proteomes" id="UP000245533"/>
    </source>
</evidence>
<proteinExistence type="predicted"/>
<dbReference type="Pfam" id="PF03704">
    <property type="entry name" value="BTAD"/>
    <property type="match status" value="1"/>
</dbReference>
<comment type="caution">
    <text evidence="3">The sequence shown here is derived from an EMBL/GenBank/DDBJ whole genome shotgun (WGS) entry which is preliminary data.</text>
</comment>
<dbReference type="PANTHER" id="PTHR35807">
    <property type="entry name" value="TRANSCRIPTIONAL REGULATOR REDD-RELATED"/>
    <property type="match status" value="1"/>
</dbReference>
<name>A0A316TQL1_9BACT</name>